<feature type="domain" description="Protein kinase" evidence="7">
    <location>
        <begin position="11"/>
        <end position="266"/>
    </location>
</feature>
<keyword evidence="2 5" id="KW-0547">Nucleotide-binding</keyword>
<evidence type="ECO:0000313" key="8">
    <source>
        <dbReference type="EMBL" id="GAA1671556.1"/>
    </source>
</evidence>
<evidence type="ECO:0000256" key="2">
    <source>
        <dbReference type="ARBA" id="ARBA00022741"/>
    </source>
</evidence>
<accession>A0ABP4SKV5</accession>
<dbReference type="RefSeq" id="WP_344309375.1">
    <property type="nucleotide sequence ID" value="NZ_BAAANY010000008.1"/>
</dbReference>
<comment type="caution">
    <text evidence="8">The sequence shown here is derived from an EMBL/GenBank/DDBJ whole genome shotgun (WGS) entry which is preliminary data.</text>
</comment>
<dbReference type="PROSITE" id="PS00107">
    <property type="entry name" value="PROTEIN_KINASE_ATP"/>
    <property type="match status" value="1"/>
</dbReference>
<keyword evidence="1" id="KW-0808">Transferase</keyword>
<dbReference type="PROSITE" id="PS50011">
    <property type="entry name" value="PROTEIN_KINASE_DOM"/>
    <property type="match status" value="1"/>
</dbReference>
<evidence type="ECO:0000256" key="4">
    <source>
        <dbReference type="ARBA" id="ARBA00022840"/>
    </source>
</evidence>
<keyword evidence="6" id="KW-0812">Transmembrane</keyword>
<sequence length="488" mass="53170">MRAGDVLGGRYRLDRRLGRGGMGEVWAAHDQDLDRPVAAKILLTALDDDPELTARLRQEARTAAALQHPGITVVHDIGDHDGHPYFVMELLTGRTFAALRTEKGGALPVELALELMAQAAEALAYAHDRGVVHRDVKPENLISLSGGDVKICDFGIAQYAEASARFTKTGHTVGTAPFMAPEQWRGDPVHQRTDLYAFGATLHLLLAGEPPFAGPSYPAFAHQHLDSPPPRLSGVPTELADLVQCLLAKEAGDRPGTAKGVRTALLAIRDNLATVVPPSAPTITRRKPARLPASPITVTNTRQDMVTTNSEEMAKFTTWLGVGIAILFFGGPHPFTDWWALVGRGFLRMIVGYGSGFVLGAVGGWFMPLWSRPDAITLDAEKLTVTYRTVSSDDGKPVVTVARTFTVRWDALEHIAVDGTGDSAALVARFQPADKPKNAWLQENHVKRREDGDYVLYPPGPYIKFPRNLKVDHLRAVLPQYAGHFDTD</sequence>
<evidence type="ECO:0000256" key="1">
    <source>
        <dbReference type="ARBA" id="ARBA00022679"/>
    </source>
</evidence>
<dbReference type="Gene3D" id="1.10.510.10">
    <property type="entry name" value="Transferase(Phosphotransferase) domain 1"/>
    <property type="match status" value="1"/>
</dbReference>
<dbReference type="InterPro" id="IPR017441">
    <property type="entry name" value="Protein_kinase_ATP_BS"/>
</dbReference>
<reference evidence="9" key="1">
    <citation type="journal article" date="2019" name="Int. J. Syst. Evol. Microbiol.">
        <title>The Global Catalogue of Microorganisms (GCM) 10K type strain sequencing project: providing services to taxonomists for standard genome sequencing and annotation.</title>
        <authorList>
            <consortium name="The Broad Institute Genomics Platform"/>
            <consortium name="The Broad Institute Genome Sequencing Center for Infectious Disease"/>
            <person name="Wu L."/>
            <person name="Ma J."/>
        </authorList>
    </citation>
    <scope>NUCLEOTIDE SEQUENCE [LARGE SCALE GENOMIC DNA]</scope>
    <source>
        <strain evidence="9">JCM 14718</strain>
    </source>
</reference>
<dbReference type="Proteomes" id="UP001500618">
    <property type="component" value="Unassembled WGS sequence"/>
</dbReference>
<dbReference type="PANTHER" id="PTHR43289">
    <property type="entry name" value="MITOGEN-ACTIVATED PROTEIN KINASE KINASE KINASE 20-RELATED"/>
    <property type="match status" value="1"/>
</dbReference>
<evidence type="ECO:0000259" key="7">
    <source>
        <dbReference type="PROSITE" id="PS50011"/>
    </source>
</evidence>
<dbReference type="PANTHER" id="PTHR43289:SF34">
    <property type="entry name" value="SERINE_THREONINE-PROTEIN KINASE YBDM-RELATED"/>
    <property type="match status" value="1"/>
</dbReference>
<evidence type="ECO:0000256" key="6">
    <source>
        <dbReference type="SAM" id="Phobius"/>
    </source>
</evidence>
<evidence type="ECO:0000256" key="3">
    <source>
        <dbReference type="ARBA" id="ARBA00022777"/>
    </source>
</evidence>
<feature type="binding site" evidence="5">
    <location>
        <position position="40"/>
    </location>
    <ligand>
        <name>ATP</name>
        <dbReference type="ChEBI" id="CHEBI:30616"/>
    </ligand>
</feature>
<keyword evidence="6" id="KW-1133">Transmembrane helix</keyword>
<dbReference type="SMART" id="SM00220">
    <property type="entry name" value="S_TKc"/>
    <property type="match status" value="1"/>
</dbReference>
<evidence type="ECO:0000313" key="9">
    <source>
        <dbReference type="Proteomes" id="UP001500618"/>
    </source>
</evidence>
<feature type="transmembrane region" description="Helical" evidence="6">
    <location>
        <begin position="350"/>
        <end position="370"/>
    </location>
</feature>
<evidence type="ECO:0000256" key="5">
    <source>
        <dbReference type="PROSITE-ProRule" id="PRU10141"/>
    </source>
</evidence>
<dbReference type="InterPro" id="IPR011009">
    <property type="entry name" value="Kinase-like_dom_sf"/>
</dbReference>
<dbReference type="CDD" id="cd14014">
    <property type="entry name" value="STKc_PknB_like"/>
    <property type="match status" value="1"/>
</dbReference>
<proteinExistence type="predicted"/>
<dbReference type="SUPFAM" id="SSF56112">
    <property type="entry name" value="Protein kinase-like (PK-like)"/>
    <property type="match status" value="1"/>
</dbReference>
<dbReference type="Gene3D" id="3.30.200.20">
    <property type="entry name" value="Phosphorylase Kinase, domain 1"/>
    <property type="match status" value="1"/>
</dbReference>
<keyword evidence="4 5" id="KW-0067">ATP-binding</keyword>
<organism evidence="8 9">
    <name type="scientific">Fodinicola feengrottensis</name>
    <dbReference type="NCBI Taxonomy" id="435914"/>
    <lineage>
        <taxon>Bacteria</taxon>
        <taxon>Bacillati</taxon>
        <taxon>Actinomycetota</taxon>
        <taxon>Actinomycetes</taxon>
        <taxon>Mycobacteriales</taxon>
        <taxon>Fodinicola</taxon>
    </lineage>
</organism>
<dbReference type="InterPro" id="IPR000719">
    <property type="entry name" value="Prot_kinase_dom"/>
</dbReference>
<dbReference type="Pfam" id="PF00069">
    <property type="entry name" value="Pkinase"/>
    <property type="match status" value="1"/>
</dbReference>
<protein>
    <recommendedName>
        <fullName evidence="7">Protein kinase domain-containing protein</fullName>
    </recommendedName>
</protein>
<keyword evidence="3" id="KW-0418">Kinase</keyword>
<gene>
    <name evidence="8" type="ORF">GCM10009765_21210</name>
</gene>
<keyword evidence="6" id="KW-0472">Membrane</keyword>
<dbReference type="EMBL" id="BAAANY010000008">
    <property type="protein sequence ID" value="GAA1671556.1"/>
    <property type="molecule type" value="Genomic_DNA"/>
</dbReference>
<keyword evidence="9" id="KW-1185">Reference proteome</keyword>
<name>A0ABP4SKV5_9ACTN</name>